<feature type="compositionally biased region" description="Basic and acidic residues" evidence="1">
    <location>
        <begin position="13"/>
        <end position="25"/>
    </location>
</feature>
<evidence type="ECO:0000313" key="3">
    <source>
        <dbReference type="Proteomes" id="UP001152321"/>
    </source>
</evidence>
<feature type="region of interest" description="Disordered" evidence="1">
    <location>
        <begin position="1"/>
        <end position="37"/>
    </location>
</feature>
<gene>
    <name evidence="2" type="ORF">NWE73_08620</name>
</gene>
<keyword evidence="3" id="KW-1185">Reference proteome</keyword>
<evidence type="ECO:0000313" key="2">
    <source>
        <dbReference type="EMBL" id="MDG0816423.1"/>
    </source>
</evidence>
<protein>
    <submittedName>
        <fullName evidence="2">Uncharacterized protein</fullName>
    </submittedName>
</protein>
<reference evidence="2" key="1">
    <citation type="submission" date="2022-08" db="EMBL/GenBank/DDBJ databases">
        <title>Novel Bdellovibrio Species Isolated from Svalbard: Designation Bdellovibrio svalbardensis.</title>
        <authorList>
            <person name="Mitchell R.J."/>
            <person name="Choi S.Y."/>
        </authorList>
    </citation>
    <scope>NUCLEOTIDE SEQUENCE</scope>
    <source>
        <strain evidence="2">PAP01</strain>
    </source>
</reference>
<dbReference type="RefSeq" id="WP_277577902.1">
    <property type="nucleotide sequence ID" value="NZ_JANRMI010000002.1"/>
</dbReference>
<dbReference type="Proteomes" id="UP001152321">
    <property type="component" value="Unassembled WGS sequence"/>
</dbReference>
<sequence length="125" mass="14131">MKNAETIPADNSAIKDSKELKETKKTAPAKKKSLLKKLDPETGKLLQQLSDRANKKTHGKKIRDHEIISLGLSLILPEHLTALQERSLSEKDRLNIAHEDYQKLNGKITLDQFIGKLLRGETLLR</sequence>
<dbReference type="EMBL" id="JANRMI010000002">
    <property type="protein sequence ID" value="MDG0816423.1"/>
    <property type="molecule type" value="Genomic_DNA"/>
</dbReference>
<accession>A0ABT6DMR1</accession>
<evidence type="ECO:0000256" key="1">
    <source>
        <dbReference type="SAM" id="MobiDB-lite"/>
    </source>
</evidence>
<proteinExistence type="predicted"/>
<comment type="caution">
    <text evidence="2">The sequence shown here is derived from an EMBL/GenBank/DDBJ whole genome shotgun (WGS) entry which is preliminary data.</text>
</comment>
<name>A0ABT6DMR1_9BACT</name>
<organism evidence="2 3">
    <name type="scientific">Bdellovibrio svalbardensis</name>
    <dbReference type="NCBI Taxonomy" id="2972972"/>
    <lineage>
        <taxon>Bacteria</taxon>
        <taxon>Pseudomonadati</taxon>
        <taxon>Bdellovibrionota</taxon>
        <taxon>Bdellovibrionia</taxon>
        <taxon>Bdellovibrionales</taxon>
        <taxon>Pseudobdellovibrionaceae</taxon>
        <taxon>Bdellovibrio</taxon>
    </lineage>
</organism>